<feature type="domain" description="Histidine kinase" evidence="13">
    <location>
        <begin position="244"/>
        <end position="462"/>
    </location>
</feature>
<dbReference type="GO" id="GO:0016036">
    <property type="term" value="P:cellular response to phosphate starvation"/>
    <property type="evidence" value="ECO:0007669"/>
    <property type="project" value="TreeGrafter"/>
</dbReference>
<organism evidence="14 15">
    <name type="scientific">Ancylobacter defluvii</name>
    <dbReference type="NCBI Taxonomy" id="1282440"/>
    <lineage>
        <taxon>Bacteria</taxon>
        <taxon>Pseudomonadati</taxon>
        <taxon>Pseudomonadota</taxon>
        <taxon>Alphaproteobacteria</taxon>
        <taxon>Hyphomicrobiales</taxon>
        <taxon>Xanthobacteraceae</taxon>
        <taxon>Ancylobacter</taxon>
    </lineage>
</organism>
<proteinExistence type="predicted"/>
<keyword evidence="8 14" id="KW-0418">Kinase</keyword>
<dbReference type="CDD" id="cd00075">
    <property type="entry name" value="HATPase"/>
    <property type="match status" value="1"/>
</dbReference>
<dbReference type="FunFam" id="1.10.287.130:FF:000008">
    <property type="entry name" value="Two-component sensor histidine kinase"/>
    <property type="match status" value="1"/>
</dbReference>
<dbReference type="InterPro" id="IPR004358">
    <property type="entry name" value="Sig_transdc_His_kin-like_C"/>
</dbReference>
<dbReference type="GO" id="GO:0004721">
    <property type="term" value="F:phosphoprotein phosphatase activity"/>
    <property type="evidence" value="ECO:0007669"/>
    <property type="project" value="TreeGrafter"/>
</dbReference>
<feature type="transmembrane region" description="Helical" evidence="12">
    <location>
        <begin position="76"/>
        <end position="95"/>
    </location>
</feature>
<dbReference type="InterPro" id="IPR036097">
    <property type="entry name" value="HisK_dim/P_sf"/>
</dbReference>
<evidence type="ECO:0000313" key="14">
    <source>
        <dbReference type="EMBL" id="GLK83286.1"/>
    </source>
</evidence>
<keyword evidence="9" id="KW-0067">ATP-binding</keyword>
<evidence type="ECO:0000256" key="1">
    <source>
        <dbReference type="ARBA" id="ARBA00000085"/>
    </source>
</evidence>
<keyword evidence="5" id="KW-0597">Phosphoprotein</keyword>
<dbReference type="SMART" id="SM00388">
    <property type="entry name" value="HisKA"/>
    <property type="match status" value="1"/>
</dbReference>
<evidence type="ECO:0000256" key="5">
    <source>
        <dbReference type="ARBA" id="ARBA00022553"/>
    </source>
</evidence>
<dbReference type="InterPro" id="IPR003594">
    <property type="entry name" value="HATPase_dom"/>
</dbReference>
<dbReference type="SUPFAM" id="SSF55874">
    <property type="entry name" value="ATPase domain of HSP90 chaperone/DNA topoisomerase II/histidine kinase"/>
    <property type="match status" value="1"/>
</dbReference>
<dbReference type="PANTHER" id="PTHR45453">
    <property type="entry name" value="PHOSPHATE REGULON SENSOR PROTEIN PHOR"/>
    <property type="match status" value="1"/>
</dbReference>
<dbReference type="SMART" id="SM00387">
    <property type="entry name" value="HATPase_c"/>
    <property type="match status" value="1"/>
</dbReference>
<reference evidence="14" key="1">
    <citation type="journal article" date="2014" name="Int. J. Syst. Evol. Microbiol.">
        <title>Complete genome sequence of Corynebacterium casei LMG S-19264T (=DSM 44701T), isolated from a smear-ripened cheese.</title>
        <authorList>
            <consortium name="US DOE Joint Genome Institute (JGI-PGF)"/>
            <person name="Walter F."/>
            <person name="Albersmeier A."/>
            <person name="Kalinowski J."/>
            <person name="Ruckert C."/>
        </authorList>
    </citation>
    <scope>NUCLEOTIDE SEQUENCE</scope>
    <source>
        <strain evidence="14">VKM B-2789</strain>
    </source>
</reference>
<evidence type="ECO:0000256" key="11">
    <source>
        <dbReference type="ARBA" id="ARBA00023136"/>
    </source>
</evidence>
<dbReference type="AlphaFoldDB" id="A0A9W6JVB5"/>
<keyword evidence="4" id="KW-1003">Cell membrane</keyword>
<dbReference type="GO" id="GO:0005524">
    <property type="term" value="F:ATP binding"/>
    <property type="evidence" value="ECO:0007669"/>
    <property type="project" value="UniProtKB-KW"/>
</dbReference>
<keyword evidence="7" id="KW-0547">Nucleotide-binding</keyword>
<evidence type="ECO:0000259" key="13">
    <source>
        <dbReference type="PROSITE" id="PS50109"/>
    </source>
</evidence>
<dbReference type="Gene3D" id="1.10.287.130">
    <property type="match status" value="1"/>
</dbReference>
<sequence>MNRSLAAGPDSGESIREVEDNIANFGRTGEETAMSIDESGPFARETLGERLAAARWILLAGGLGLAVAVVQEVLAAGPALILGAVIFVAACLPAGRWRLRRPVAAALSRFREPPAPPPDRLASLVGALPEAALLLDHRGTVRATNSRASGMLAAVRVGDPVSFAVRVPEVLEAIRAASADGQARRVEFSQRVPVDRWLRADIVPVTGPGGNGVRTERVESLLLTFTDLTPQRRVEQMRVDFIANASHELRTPLASLSGFIETLQGPARNDVTARERFLKIMAEQAKRMSRLIDDLLSLSRIELNAHLRPQSRIDLVAVVGHVREALAPLGAERQVEIVFQPADASVMVQGDRDELIRVFENLVENALKYGASGGQVDITLSRDGDDALVAIRDYGPGIAPEHVPRLTERFYRVDTAHSREQGGTGLGLAIVKHIVARHRGRLGIDSTPGEGSTFSVRLAALPAEARKMSVKSVA</sequence>
<keyword evidence="12" id="KW-0812">Transmembrane</keyword>
<evidence type="ECO:0000256" key="10">
    <source>
        <dbReference type="ARBA" id="ARBA00023012"/>
    </source>
</evidence>
<dbReference type="InterPro" id="IPR005467">
    <property type="entry name" value="His_kinase_dom"/>
</dbReference>
<evidence type="ECO:0000256" key="2">
    <source>
        <dbReference type="ARBA" id="ARBA00004236"/>
    </source>
</evidence>
<dbReference type="PANTHER" id="PTHR45453:SF1">
    <property type="entry name" value="PHOSPHATE REGULON SENSOR PROTEIN PHOR"/>
    <property type="match status" value="1"/>
</dbReference>
<keyword evidence="6" id="KW-0808">Transferase</keyword>
<comment type="catalytic activity">
    <reaction evidence="1">
        <text>ATP + protein L-histidine = ADP + protein N-phospho-L-histidine.</text>
        <dbReference type="EC" id="2.7.13.3"/>
    </reaction>
</comment>
<gene>
    <name evidence="14" type="primary">phoR</name>
    <name evidence="14" type="ORF">GCM10017653_13550</name>
</gene>
<comment type="caution">
    <text evidence="14">The sequence shown here is derived from an EMBL/GenBank/DDBJ whole genome shotgun (WGS) entry which is preliminary data.</text>
</comment>
<dbReference type="EMBL" id="BSFM01000006">
    <property type="protein sequence ID" value="GLK83286.1"/>
    <property type="molecule type" value="Genomic_DNA"/>
</dbReference>
<dbReference type="InterPro" id="IPR003661">
    <property type="entry name" value="HisK_dim/P_dom"/>
</dbReference>
<comment type="subcellular location">
    <subcellularLocation>
        <location evidence="2">Cell membrane</location>
    </subcellularLocation>
</comment>
<reference evidence="14" key="2">
    <citation type="submission" date="2023-01" db="EMBL/GenBank/DDBJ databases">
        <authorList>
            <person name="Sun Q."/>
            <person name="Evtushenko L."/>
        </authorList>
    </citation>
    <scope>NUCLEOTIDE SEQUENCE</scope>
    <source>
        <strain evidence="14">VKM B-2789</strain>
    </source>
</reference>
<dbReference type="Proteomes" id="UP001143330">
    <property type="component" value="Unassembled WGS sequence"/>
</dbReference>
<evidence type="ECO:0000256" key="12">
    <source>
        <dbReference type="SAM" id="Phobius"/>
    </source>
</evidence>
<keyword evidence="11 12" id="KW-0472">Membrane</keyword>
<dbReference type="PRINTS" id="PR00344">
    <property type="entry name" value="BCTRLSENSOR"/>
</dbReference>
<dbReference type="PROSITE" id="PS50109">
    <property type="entry name" value="HIS_KIN"/>
    <property type="match status" value="1"/>
</dbReference>
<dbReference type="Pfam" id="PF00512">
    <property type="entry name" value="HisKA"/>
    <property type="match status" value="1"/>
</dbReference>
<evidence type="ECO:0000256" key="8">
    <source>
        <dbReference type="ARBA" id="ARBA00022777"/>
    </source>
</evidence>
<name>A0A9W6JVB5_9HYPH</name>
<keyword evidence="15" id="KW-1185">Reference proteome</keyword>
<keyword evidence="10" id="KW-0902">Two-component regulatory system</keyword>
<dbReference type="Gene3D" id="3.30.450.20">
    <property type="entry name" value="PAS domain"/>
    <property type="match status" value="1"/>
</dbReference>
<accession>A0A9W6JVB5</accession>
<evidence type="ECO:0000256" key="4">
    <source>
        <dbReference type="ARBA" id="ARBA00022475"/>
    </source>
</evidence>
<dbReference type="GO" id="GO:0000155">
    <property type="term" value="F:phosphorelay sensor kinase activity"/>
    <property type="evidence" value="ECO:0007669"/>
    <property type="project" value="InterPro"/>
</dbReference>
<evidence type="ECO:0000256" key="7">
    <source>
        <dbReference type="ARBA" id="ARBA00022741"/>
    </source>
</evidence>
<dbReference type="CDD" id="cd00082">
    <property type="entry name" value="HisKA"/>
    <property type="match status" value="1"/>
</dbReference>
<feature type="transmembrane region" description="Helical" evidence="12">
    <location>
        <begin position="52"/>
        <end position="70"/>
    </location>
</feature>
<dbReference type="GO" id="GO:0005886">
    <property type="term" value="C:plasma membrane"/>
    <property type="evidence" value="ECO:0007669"/>
    <property type="project" value="UniProtKB-SubCell"/>
</dbReference>
<evidence type="ECO:0000256" key="6">
    <source>
        <dbReference type="ARBA" id="ARBA00022679"/>
    </source>
</evidence>
<protein>
    <recommendedName>
        <fullName evidence="3">histidine kinase</fullName>
        <ecNumber evidence="3">2.7.13.3</ecNumber>
    </recommendedName>
</protein>
<dbReference type="Pfam" id="PF02518">
    <property type="entry name" value="HATPase_c"/>
    <property type="match status" value="1"/>
</dbReference>
<dbReference type="EC" id="2.7.13.3" evidence="3"/>
<evidence type="ECO:0000313" key="15">
    <source>
        <dbReference type="Proteomes" id="UP001143330"/>
    </source>
</evidence>
<dbReference type="Gene3D" id="3.30.565.10">
    <property type="entry name" value="Histidine kinase-like ATPase, C-terminal domain"/>
    <property type="match status" value="1"/>
</dbReference>
<dbReference type="InterPro" id="IPR050351">
    <property type="entry name" value="BphY/WalK/GraS-like"/>
</dbReference>
<dbReference type="SUPFAM" id="SSF47384">
    <property type="entry name" value="Homodimeric domain of signal transducing histidine kinase"/>
    <property type="match status" value="1"/>
</dbReference>
<evidence type="ECO:0000256" key="9">
    <source>
        <dbReference type="ARBA" id="ARBA00022840"/>
    </source>
</evidence>
<dbReference type="FunFam" id="3.30.565.10:FF:000006">
    <property type="entry name" value="Sensor histidine kinase WalK"/>
    <property type="match status" value="1"/>
</dbReference>
<dbReference type="InterPro" id="IPR036890">
    <property type="entry name" value="HATPase_C_sf"/>
</dbReference>
<keyword evidence="12" id="KW-1133">Transmembrane helix</keyword>
<evidence type="ECO:0000256" key="3">
    <source>
        <dbReference type="ARBA" id="ARBA00012438"/>
    </source>
</evidence>